<dbReference type="GO" id="GO:0003677">
    <property type="term" value="F:DNA binding"/>
    <property type="evidence" value="ECO:0007669"/>
    <property type="project" value="InterPro"/>
</dbReference>
<dbReference type="InterPro" id="IPR050219">
    <property type="entry name" value="DnaG_primase"/>
</dbReference>
<dbReference type="SUPFAM" id="SSF56731">
    <property type="entry name" value="DNA primase core"/>
    <property type="match status" value="1"/>
</dbReference>
<protein>
    <recommendedName>
        <fullName evidence="2">Zinc finger CHC2-type domain-containing protein</fullName>
    </recommendedName>
</protein>
<accession>A0A0F9IK96</accession>
<dbReference type="SUPFAM" id="SSF57783">
    <property type="entry name" value="Zinc beta-ribbon"/>
    <property type="match status" value="1"/>
</dbReference>
<proteinExistence type="predicted"/>
<dbReference type="PANTHER" id="PTHR30313">
    <property type="entry name" value="DNA PRIMASE"/>
    <property type="match status" value="1"/>
</dbReference>
<organism evidence="1">
    <name type="scientific">marine sediment metagenome</name>
    <dbReference type="NCBI Taxonomy" id="412755"/>
    <lineage>
        <taxon>unclassified sequences</taxon>
        <taxon>metagenomes</taxon>
        <taxon>ecological metagenomes</taxon>
    </lineage>
</organism>
<feature type="non-terminal residue" evidence="1">
    <location>
        <position position="285"/>
    </location>
</feature>
<dbReference type="AlphaFoldDB" id="A0A0F9IK96"/>
<dbReference type="GO" id="GO:0005737">
    <property type="term" value="C:cytoplasm"/>
    <property type="evidence" value="ECO:0007669"/>
    <property type="project" value="TreeGrafter"/>
</dbReference>
<dbReference type="Gene3D" id="3.40.1360.10">
    <property type="match status" value="1"/>
</dbReference>
<reference evidence="1" key="1">
    <citation type="journal article" date="2015" name="Nature">
        <title>Complex archaea that bridge the gap between prokaryotes and eukaryotes.</title>
        <authorList>
            <person name="Spang A."/>
            <person name="Saw J.H."/>
            <person name="Jorgensen S.L."/>
            <person name="Zaremba-Niedzwiedzka K."/>
            <person name="Martijn J."/>
            <person name="Lind A.E."/>
            <person name="van Eijk R."/>
            <person name="Schleper C."/>
            <person name="Guy L."/>
            <person name="Ettema T.J."/>
        </authorList>
    </citation>
    <scope>NUCLEOTIDE SEQUENCE</scope>
</reference>
<sequence>MAFDFGSYFERALTSARASGGEVVGDCPFCGKPDKLWVSASTGKWICFRCDEGGRPAKLIAELEGITRAQAEAMIFRASLTARKKVTRETLVEKFRAAMTEDGDLDVELPEGFLSVWNREACKWRMPMYLLDRGVTRQAAAHFGIGFCNSGRYSHRVIVPVDCPNGSAWVARATDGSQYPKYLNPADAAFGRLLMGWDDMAGGDFVIVEGVFDVVRLWQHGIPAVATLGKVLHPEQLSLLRCLPRDAAPTIMLDPEEVAAPLQMASRLRWHFGSVYVATLPTGVD</sequence>
<evidence type="ECO:0008006" key="2">
    <source>
        <dbReference type="Google" id="ProtNLM"/>
    </source>
</evidence>
<dbReference type="GO" id="GO:0008270">
    <property type="term" value="F:zinc ion binding"/>
    <property type="evidence" value="ECO:0007669"/>
    <property type="project" value="InterPro"/>
</dbReference>
<evidence type="ECO:0000313" key="1">
    <source>
        <dbReference type="EMBL" id="KKM27992.1"/>
    </source>
</evidence>
<dbReference type="Gene3D" id="3.90.580.10">
    <property type="entry name" value="Zinc finger, CHC2-type domain"/>
    <property type="match status" value="1"/>
</dbReference>
<dbReference type="GO" id="GO:0006269">
    <property type="term" value="P:DNA replication, synthesis of primer"/>
    <property type="evidence" value="ECO:0007669"/>
    <property type="project" value="TreeGrafter"/>
</dbReference>
<comment type="caution">
    <text evidence="1">The sequence shown here is derived from an EMBL/GenBank/DDBJ whole genome shotgun (WGS) entry which is preliminary data.</text>
</comment>
<dbReference type="InterPro" id="IPR036977">
    <property type="entry name" value="DNA_primase_Znf_CHC2"/>
</dbReference>
<name>A0A0F9IK96_9ZZZZ</name>
<dbReference type="PANTHER" id="PTHR30313:SF2">
    <property type="entry name" value="DNA PRIMASE"/>
    <property type="match status" value="1"/>
</dbReference>
<gene>
    <name evidence="1" type="ORF">LCGC14_1569180</name>
</gene>
<dbReference type="EMBL" id="LAZR01012215">
    <property type="protein sequence ID" value="KKM27992.1"/>
    <property type="molecule type" value="Genomic_DNA"/>
</dbReference>